<dbReference type="RefSeq" id="WP_048806608.1">
    <property type="nucleotide sequence ID" value="NZ_CP009553.3"/>
</dbReference>
<dbReference type="OrthoDB" id="8946427at2"/>
<gene>
    <name evidence="1" type="ORF">NCTC13160_04860</name>
</gene>
<accession>A0A378YXV3</accession>
<name>A0A378YXV3_9BURK</name>
<evidence type="ECO:0000313" key="1">
    <source>
        <dbReference type="EMBL" id="SUA81986.1"/>
    </source>
</evidence>
<dbReference type="KEGG" id="ppnm:LV28_24670"/>
<dbReference type="AlphaFoldDB" id="A0A378YXV3"/>
<evidence type="ECO:0008006" key="3">
    <source>
        <dbReference type="Google" id="ProtNLM"/>
    </source>
</evidence>
<protein>
    <recommendedName>
        <fullName evidence="3">Replication protein P</fullName>
    </recommendedName>
</protein>
<evidence type="ECO:0000313" key="2">
    <source>
        <dbReference type="Proteomes" id="UP000254573"/>
    </source>
</evidence>
<proteinExistence type="predicted"/>
<sequence>MGTTPAPSTSTRLSSADWPQDAAPQRLIERLFAILGQRYGARLADMWRGGDPSKPETVRQHLEGVKRQWALDLADLTPPEWQRGIAALRDRPYVPTSPEFRLLCRPRQHVGELLDYAVVQLHRRSTDGNDAWPDPAVYWAAQRVGGYEMRTLGRDALMKRFAAALDAVRDEGNVPPVPPAMAALPAPGKAVTDKATGRAHLATILAGCKGRSERSLSRAREALLPVADRPDAVAKLLPDSVLAYARGAEKGAQRSPRG</sequence>
<dbReference type="Proteomes" id="UP000254573">
    <property type="component" value="Unassembled WGS sequence"/>
</dbReference>
<organism evidence="1 2">
    <name type="scientific">Pandoraea pnomenusa</name>
    <dbReference type="NCBI Taxonomy" id="93220"/>
    <lineage>
        <taxon>Bacteria</taxon>
        <taxon>Pseudomonadati</taxon>
        <taxon>Pseudomonadota</taxon>
        <taxon>Betaproteobacteria</taxon>
        <taxon>Burkholderiales</taxon>
        <taxon>Burkholderiaceae</taxon>
        <taxon>Pandoraea</taxon>
    </lineage>
</organism>
<reference evidence="1 2" key="1">
    <citation type="submission" date="2018-06" db="EMBL/GenBank/DDBJ databases">
        <authorList>
            <consortium name="Pathogen Informatics"/>
            <person name="Doyle S."/>
        </authorList>
    </citation>
    <scope>NUCLEOTIDE SEQUENCE [LARGE SCALE GENOMIC DNA]</scope>
    <source>
        <strain evidence="1 2">NCTC13160</strain>
    </source>
</reference>
<dbReference type="EMBL" id="UGSG01000001">
    <property type="protein sequence ID" value="SUA81986.1"/>
    <property type="molecule type" value="Genomic_DNA"/>
</dbReference>